<protein>
    <submittedName>
        <fullName evidence="1">Uncharacterized protein</fullName>
    </submittedName>
</protein>
<name>A0A1H2SMR0_9PSEU</name>
<dbReference type="STRING" id="589385.SAMN05421504_101262"/>
<dbReference type="AlphaFoldDB" id="A0A1H2SMR0"/>
<organism evidence="1 2">
    <name type="scientific">Amycolatopsis xylanica</name>
    <dbReference type="NCBI Taxonomy" id="589385"/>
    <lineage>
        <taxon>Bacteria</taxon>
        <taxon>Bacillati</taxon>
        <taxon>Actinomycetota</taxon>
        <taxon>Actinomycetes</taxon>
        <taxon>Pseudonocardiales</taxon>
        <taxon>Pseudonocardiaceae</taxon>
        <taxon>Amycolatopsis</taxon>
    </lineage>
</organism>
<dbReference type="Proteomes" id="UP000199515">
    <property type="component" value="Unassembled WGS sequence"/>
</dbReference>
<dbReference type="EMBL" id="FNON01000001">
    <property type="protein sequence ID" value="SDW32364.1"/>
    <property type="molecule type" value="Genomic_DNA"/>
</dbReference>
<reference evidence="1 2" key="1">
    <citation type="submission" date="2016-10" db="EMBL/GenBank/DDBJ databases">
        <authorList>
            <person name="de Groot N.N."/>
        </authorList>
    </citation>
    <scope>NUCLEOTIDE SEQUENCE [LARGE SCALE GENOMIC DNA]</scope>
    <source>
        <strain evidence="1 2">CPCC 202699</strain>
    </source>
</reference>
<evidence type="ECO:0000313" key="1">
    <source>
        <dbReference type="EMBL" id="SDW32364.1"/>
    </source>
</evidence>
<accession>A0A1H2SMR0</accession>
<keyword evidence="2" id="KW-1185">Reference proteome</keyword>
<evidence type="ECO:0000313" key="2">
    <source>
        <dbReference type="Proteomes" id="UP000199515"/>
    </source>
</evidence>
<proteinExistence type="predicted"/>
<gene>
    <name evidence="1" type="ORF">SAMN05421504_101262</name>
</gene>
<sequence length="39" mass="4314">MPDSQELQTLLTAMAESEPEPGKAEQTEFGTIAWYLATQ</sequence>